<dbReference type="OrthoDB" id="258627at2759"/>
<evidence type="ECO:0000256" key="4">
    <source>
        <dbReference type="ARBA" id="ARBA00023134"/>
    </source>
</evidence>
<dbReference type="PANTHER" id="PTHR13748">
    <property type="entry name" value="COBW-RELATED"/>
    <property type="match status" value="1"/>
</dbReference>
<dbReference type="InterPro" id="IPR027417">
    <property type="entry name" value="P-loop_NTPase"/>
</dbReference>
<evidence type="ECO:0000256" key="2">
    <source>
        <dbReference type="ARBA" id="ARBA00022801"/>
    </source>
</evidence>
<name>A0A9P6L176_9AGAM</name>
<evidence type="ECO:0000256" key="7">
    <source>
        <dbReference type="ARBA" id="ARBA00049117"/>
    </source>
</evidence>
<keyword evidence="2" id="KW-0378">Hydrolase</keyword>
<accession>A0A9P6L176</accession>
<evidence type="ECO:0000256" key="8">
    <source>
        <dbReference type="SAM" id="MobiDB-lite"/>
    </source>
</evidence>
<feature type="region of interest" description="Disordered" evidence="8">
    <location>
        <begin position="236"/>
        <end position="258"/>
    </location>
</feature>
<evidence type="ECO:0000313" key="11">
    <source>
        <dbReference type="EMBL" id="KAF9777645.1"/>
    </source>
</evidence>
<evidence type="ECO:0000256" key="3">
    <source>
        <dbReference type="ARBA" id="ARBA00022833"/>
    </source>
</evidence>
<dbReference type="GO" id="GO:0005737">
    <property type="term" value="C:cytoplasm"/>
    <property type="evidence" value="ECO:0007669"/>
    <property type="project" value="TreeGrafter"/>
</dbReference>
<dbReference type="InterPro" id="IPR003495">
    <property type="entry name" value="CobW/HypB/UreG_nucleotide-bd"/>
</dbReference>
<feature type="domain" description="CobW/HypB/UreG nucleotide-binding" evidence="9">
    <location>
        <begin position="18"/>
        <end position="209"/>
    </location>
</feature>
<dbReference type="Gene3D" id="3.30.1220.10">
    <property type="entry name" value="CobW-like, C-terminal domain"/>
    <property type="match status" value="1"/>
</dbReference>
<dbReference type="Pfam" id="PF07683">
    <property type="entry name" value="CobW_C"/>
    <property type="match status" value="1"/>
</dbReference>
<comment type="catalytic activity">
    <reaction evidence="7">
        <text>GTP + H2O = GDP + phosphate + H(+)</text>
        <dbReference type="Rhea" id="RHEA:19669"/>
        <dbReference type="ChEBI" id="CHEBI:15377"/>
        <dbReference type="ChEBI" id="CHEBI:15378"/>
        <dbReference type="ChEBI" id="CHEBI:37565"/>
        <dbReference type="ChEBI" id="CHEBI:43474"/>
        <dbReference type="ChEBI" id="CHEBI:58189"/>
    </reaction>
    <physiologicalReaction direction="left-to-right" evidence="7">
        <dbReference type="Rhea" id="RHEA:19670"/>
    </physiologicalReaction>
</comment>
<evidence type="ECO:0000259" key="9">
    <source>
        <dbReference type="Pfam" id="PF02492"/>
    </source>
</evidence>
<dbReference type="Pfam" id="PF02492">
    <property type="entry name" value="cobW"/>
    <property type="match status" value="1"/>
</dbReference>
<dbReference type="InterPro" id="IPR011629">
    <property type="entry name" value="CobW-like_C"/>
</dbReference>
<dbReference type="GO" id="GO:0016787">
    <property type="term" value="F:hydrolase activity"/>
    <property type="evidence" value="ECO:0007669"/>
    <property type="project" value="UniProtKB-KW"/>
</dbReference>
<dbReference type="InterPro" id="IPR036627">
    <property type="entry name" value="CobW-likC_sf"/>
</dbReference>
<gene>
    <name evidence="11" type="ORF">BJ322DRAFT_1095890</name>
</gene>
<sequence length="375" mass="40980">MDEDEDVPTLLEREKRVPVTIISGFLGAGKSTLVRRVLTERHGYRIAVIMNEFGDTADIEAKTINVSSDSQQSDEFLELANGCLCCSIKDTGVAAIENLMKRKGAFDYILLETTGLADPGPIAGIFWHNEEYSMGLGKDIYLDGVVCLVDAVYGQRQIEEDYASEGEGESVKQVACSDVILVNKIDLASETDISTLEGIIHGINPLATTHRTAQSNINLGLVMNLNAYASRIPPSSVSEANHRHDHADGICPDPESHPKSTHYTIRGISSILVPVPVLPAVQVEVLDQWIRSVLWEHKLPNEEDVEGLEVLRCKGMFRTDAGEVYVLQGVREMYDLSPAESTEDSDGAGEIGKLVFIGKGLSNRVRSSLEATVRV</sequence>
<evidence type="ECO:0000259" key="10">
    <source>
        <dbReference type="Pfam" id="PF07683"/>
    </source>
</evidence>
<organism evidence="11 12">
    <name type="scientific">Thelephora terrestris</name>
    <dbReference type="NCBI Taxonomy" id="56493"/>
    <lineage>
        <taxon>Eukaryota</taxon>
        <taxon>Fungi</taxon>
        <taxon>Dikarya</taxon>
        <taxon>Basidiomycota</taxon>
        <taxon>Agaricomycotina</taxon>
        <taxon>Agaricomycetes</taxon>
        <taxon>Thelephorales</taxon>
        <taxon>Thelephoraceae</taxon>
        <taxon>Thelephora</taxon>
    </lineage>
</organism>
<protein>
    <submittedName>
        <fullName evidence="11">CobW domain-containing protein</fullName>
    </submittedName>
</protein>
<dbReference type="PANTHER" id="PTHR13748:SF31">
    <property type="entry name" value="ZINC-REGULATED GTPASE METALLOPROTEIN ACTIVATOR 1A-RELATED"/>
    <property type="match status" value="1"/>
</dbReference>
<reference evidence="11" key="1">
    <citation type="journal article" date="2020" name="Nat. Commun.">
        <title>Large-scale genome sequencing of mycorrhizal fungi provides insights into the early evolution of symbiotic traits.</title>
        <authorList>
            <person name="Miyauchi S."/>
            <person name="Kiss E."/>
            <person name="Kuo A."/>
            <person name="Drula E."/>
            <person name="Kohler A."/>
            <person name="Sanchez-Garcia M."/>
            <person name="Morin E."/>
            <person name="Andreopoulos B."/>
            <person name="Barry K.W."/>
            <person name="Bonito G."/>
            <person name="Buee M."/>
            <person name="Carver A."/>
            <person name="Chen C."/>
            <person name="Cichocki N."/>
            <person name="Clum A."/>
            <person name="Culley D."/>
            <person name="Crous P.W."/>
            <person name="Fauchery L."/>
            <person name="Girlanda M."/>
            <person name="Hayes R.D."/>
            <person name="Keri Z."/>
            <person name="LaButti K."/>
            <person name="Lipzen A."/>
            <person name="Lombard V."/>
            <person name="Magnuson J."/>
            <person name="Maillard F."/>
            <person name="Murat C."/>
            <person name="Nolan M."/>
            <person name="Ohm R.A."/>
            <person name="Pangilinan J."/>
            <person name="Pereira M.F."/>
            <person name="Perotto S."/>
            <person name="Peter M."/>
            <person name="Pfister S."/>
            <person name="Riley R."/>
            <person name="Sitrit Y."/>
            <person name="Stielow J.B."/>
            <person name="Szollosi G."/>
            <person name="Zifcakova L."/>
            <person name="Stursova M."/>
            <person name="Spatafora J.W."/>
            <person name="Tedersoo L."/>
            <person name="Vaario L.M."/>
            <person name="Yamada A."/>
            <person name="Yan M."/>
            <person name="Wang P."/>
            <person name="Xu J."/>
            <person name="Bruns T."/>
            <person name="Baldrian P."/>
            <person name="Vilgalys R."/>
            <person name="Dunand C."/>
            <person name="Henrissat B."/>
            <person name="Grigoriev I.V."/>
            <person name="Hibbett D."/>
            <person name="Nagy L.G."/>
            <person name="Martin F.M."/>
        </authorList>
    </citation>
    <scope>NUCLEOTIDE SEQUENCE</scope>
    <source>
        <strain evidence="11">UH-Tt-Lm1</strain>
    </source>
</reference>
<evidence type="ECO:0000256" key="5">
    <source>
        <dbReference type="ARBA" id="ARBA00023186"/>
    </source>
</evidence>
<keyword evidence="5" id="KW-0143">Chaperone</keyword>
<dbReference type="AlphaFoldDB" id="A0A9P6L176"/>
<dbReference type="SUPFAM" id="SSF90002">
    <property type="entry name" value="Hypothetical protein YjiA, C-terminal domain"/>
    <property type="match status" value="1"/>
</dbReference>
<keyword evidence="12" id="KW-1185">Reference proteome</keyword>
<dbReference type="InterPro" id="IPR051316">
    <property type="entry name" value="Zinc-reg_GTPase_activator"/>
</dbReference>
<evidence type="ECO:0000256" key="1">
    <source>
        <dbReference type="ARBA" id="ARBA00022741"/>
    </source>
</evidence>
<proteinExistence type="inferred from homology"/>
<dbReference type="SUPFAM" id="SSF52540">
    <property type="entry name" value="P-loop containing nucleoside triphosphate hydrolases"/>
    <property type="match status" value="1"/>
</dbReference>
<feature type="compositionally biased region" description="Basic and acidic residues" evidence="8">
    <location>
        <begin position="240"/>
        <end position="258"/>
    </location>
</feature>
<comment type="similarity">
    <text evidence="6">Belongs to the SIMIBI class G3E GTPase family. ZNG1 subfamily.</text>
</comment>
<evidence type="ECO:0000256" key="6">
    <source>
        <dbReference type="ARBA" id="ARBA00034320"/>
    </source>
</evidence>
<evidence type="ECO:0000313" key="12">
    <source>
        <dbReference type="Proteomes" id="UP000736335"/>
    </source>
</evidence>
<keyword evidence="4" id="KW-0342">GTP-binding</keyword>
<dbReference type="Gene3D" id="3.40.50.300">
    <property type="entry name" value="P-loop containing nucleotide triphosphate hydrolases"/>
    <property type="match status" value="1"/>
</dbReference>
<keyword evidence="1" id="KW-0547">Nucleotide-binding</keyword>
<keyword evidence="3" id="KW-0862">Zinc</keyword>
<dbReference type="GO" id="GO:0005525">
    <property type="term" value="F:GTP binding"/>
    <property type="evidence" value="ECO:0007669"/>
    <property type="project" value="UniProtKB-KW"/>
</dbReference>
<feature type="domain" description="CobW C-terminal" evidence="10">
    <location>
        <begin position="307"/>
        <end position="370"/>
    </location>
</feature>
<dbReference type="Proteomes" id="UP000736335">
    <property type="component" value="Unassembled WGS sequence"/>
</dbReference>
<comment type="caution">
    <text evidence="11">The sequence shown here is derived from an EMBL/GenBank/DDBJ whole genome shotgun (WGS) entry which is preliminary data.</text>
</comment>
<dbReference type="CDD" id="cd03112">
    <property type="entry name" value="CobW-like"/>
    <property type="match status" value="1"/>
</dbReference>
<reference evidence="11" key="2">
    <citation type="submission" date="2020-11" db="EMBL/GenBank/DDBJ databases">
        <authorList>
            <consortium name="DOE Joint Genome Institute"/>
            <person name="Kuo A."/>
            <person name="Miyauchi S."/>
            <person name="Kiss E."/>
            <person name="Drula E."/>
            <person name="Kohler A."/>
            <person name="Sanchez-Garcia M."/>
            <person name="Andreopoulos B."/>
            <person name="Barry K.W."/>
            <person name="Bonito G."/>
            <person name="Buee M."/>
            <person name="Carver A."/>
            <person name="Chen C."/>
            <person name="Cichocki N."/>
            <person name="Clum A."/>
            <person name="Culley D."/>
            <person name="Crous P.W."/>
            <person name="Fauchery L."/>
            <person name="Girlanda M."/>
            <person name="Hayes R."/>
            <person name="Keri Z."/>
            <person name="Labutti K."/>
            <person name="Lipzen A."/>
            <person name="Lombard V."/>
            <person name="Magnuson J."/>
            <person name="Maillard F."/>
            <person name="Morin E."/>
            <person name="Murat C."/>
            <person name="Nolan M."/>
            <person name="Ohm R."/>
            <person name="Pangilinan J."/>
            <person name="Pereira M."/>
            <person name="Perotto S."/>
            <person name="Peter M."/>
            <person name="Riley R."/>
            <person name="Sitrit Y."/>
            <person name="Stielow B."/>
            <person name="Szollosi G."/>
            <person name="Zifcakova L."/>
            <person name="Stursova M."/>
            <person name="Spatafora J.W."/>
            <person name="Tedersoo L."/>
            <person name="Vaario L.-M."/>
            <person name="Yamada A."/>
            <person name="Yan M."/>
            <person name="Wang P."/>
            <person name="Xu J."/>
            <person name="Bruns T."/>
            <person name="Baldrian P."/>
            <person name="Vilgalys R."/>
            <person name="Henrissat B."/>
            <person name="Grigoriev I.V."/>
            <person name="Hibbett D."/>
            <person name="Nagy L.G."/>
            <person name="Martin F.M."/>
        </authorList>
    </citation>
    <scope>NUCLEOTIDE SEQUENCE</scope>
    <source>
        <strain evidence="11">UH-Tt-Lm1</strain>
    </source>
</reference>
<dbReference type="EMBL" id="WIUZ02000030">
    <property type="protein sequence ID" value="KAF9777645.1"/>
    <property type="molecule type" value="Genomic_DNA"/>
</dbReference>